<accession>A0A2A8D2S6</accession>
<evidence type="ECO:0000313" key="1">
    <source>
        <dbReference type="EMBL" id="PEN15190.1"/>
    </source>
</evidence>
<organism evidence="1 2">
    <name type="scientific">Longibacter salinarum</name>
    <dbReference type="NCBI Taxonomy" id="1850348"/>
    <lineage>
        <taxon>Bacteria</taxon>
        <taxon>Pseudomonadati</taxon>
        <taxon>Rhodothermota</taxon>
        <taxon>Rhodothermia</taxon>
        <taxon>Rhodothermales</taxon>
        <taxon>Salisaetaceae</taxon>
        <taxon>Longibacter</taxon>
    </lineage>
</organism>
<protein>
    <submittedName>
        <fullName evidence="1">Uncharacterized protein</fullName>
    </submittedName>
</protein>
<gene>
    <name evidence="1" type="ORF">CRI94_02600</name>
</gene>
<comment type="caution">
    <text evidence="1">The sequence shown here is derived from an EMBL/GenBank/DDBJ whole genome shotgun (WGS) entry which is preliminary data.</text>
</comment>
<evidence type="ECO:0000313" key="2">
    <source>
        <dbReference type="Proteomes" id="UP000220102"/>
    </source>
</evidence>
<sequence>MSVGMGMRYHHVHVEEYESAHAVAVQAGLVVPLLATLTMGATARNLTGADIAGGPLPRSLAVGVHYRPTSSVNVYSDVYKDVAFPWSLRGGIEVWPVSMFAVRVGAARHPSRFSVGVGLETGPVSVDMSAERHPELGWSPAAGLSARW</sequence>
<name>A0A2A8D2S6_9BACT</name>
<dbReference type="Proteomes" id="UP000220102">
    <property type="component" value="Unassembled WGS sequence"/>
</dbReference>
<dbReference type="AlphaFoldDB" id="A0A2A8D2S6"/>
<proteinExistence type="predicted"/>
<dbReference type="OrthoDB" id="1523622at2"/>
<keyword evidence="2" id="KW-1185">Reference proteome</keyword>
<dbReference type="EMBL" id="PDEQ01000001">
    <property type="protein sequence ID" value="PEN15190.1"/>
    <property type="molecule type" value="Genomic_DNA"/>
</dbReference>
<reference evidence="1 2" key="1">
    <citation type="submission" date="2017-10" db="EMBL/GenBank/DDBJ databases">
        <title>Draft genome of Longibacter Salinarum.</title>
        <authorList>
            <person name="Goh K.M."/>
            <person name="Shamsir M.S."/>
            <person name="Lim S.W."/>
        </authorList>
    </citation>
    <scope>NUCLEOTIDE SEQUENCE [LARGE SCALE GENOMIC DNA]</scope>
    <source>
        <strain evidence="1 2">KCTC 52045</strain>
    </source>
</reference>
<dbReference type="RefSeq" id="WP_098074089.1">
    <property type="nucleotide sequence ID" value="NZ_PDEQ01000001.1"/>
</dbReference>